<dbReference type="GO" id="GO:0016787">
    <property type="term" value="F:hydrolase activity"/>
    <property type="evidence" value="ECO:0007669"/>
    <property type="project" value="UniProtKB-KW"/>
</dbReference>
<evidence type="ECO:0000256" key="3">
    <source>
        <dbReference type="ARBA" id="ARBA00022679"/>
    </source>
</evidence>
<dbReference type="SUPFAM" id="SSF64438">
    <property type="entry name" value="CNF1/YfiH-like putative cysteine hydrolases"/>
    <property type="match status" value="1"/>
</dbReference>
<evidence type="ECO:0000256" key="8">
    <source>
        <dbReference type="ARBA" id="ARBA00048968"/>
    </source>
</evidence>
<comment type="caution">
    <text evidence="11">The sequence shown here is derived from an EMBL/GenBank/DDBJ whole genome shotgun (WGS) entry which is preliminary data.</text>
</comment>
<reference evidence="11 12" key="1">
    <citation type="submission" date="2019-07" db="EMBL/GenBank/DDBJ databases">
        <title>Genome sequencing of lignin-degrading bacterial isolates.</title>
        <authorList>
            <person name="Gladden J."/>
        </authorList>
    </citation>
    <scope>NUCLEOTIDE SEQUENCE [LARGE SCALE GENOMIC DNA]</scope>
    <source>
        <strain evidence="11 12">J11</strain>
    </source>
</reference>
<evidence type="ECO:0000256" key="5">
    <source>
        <dbReference type="ARBA" id="ARBA00022801"/>
    </source>
</evidence>
<keyword evidence="3" id="KW-0808">Transferase</keyword>
<proteinExistence type="inferred from homology"/>
<evidence type="ECO:0000256" key="4">
    <source>
        <dbReference type="ARBA" id="ARBA00022723"/>
    </source>
</evidence>
<comment type="similarity">
    <text evidence="2 10">Belongs to the purine nucleoside phosphorylase YfiH/LACC1 family.</text>
</comment>
<gene>
    <name evidence="11" type="ORF">L602_000500000960</name>
</gene>
<dbReference type="Gene3D" id="3.60.140.10">
    <property type="entry name" value="CNF1/YfiH-like putative cysteine hydrolases"/>
    <property type="match status" value="1"/>
</dbReference>
<dbReference type="InterPro" id="IPR038371">
    <property type="entry name" value="Cu_polyphenol_OxRdtase_sf"/>
</dbReference>
<dbReference type="Proteomes" id="UP000318141">
    <property type="component" value="Unassembled WGS sequence"/>
</dbReference>
<sequence length="280" mass="28898">MAVEPGLPDSFLVPDWPAPPHVRALSTTRRGGVSAGRYGLADGGAGGLNLGSHVGDDPGAVAENRRRLAAALPAAPYWLEQVHGCAVARAGAPVDDGMQGGAPRADASIANRPGQVCAIMTADCLPVLLCDRSGTVVGAAHAGWRGLCGGVLEATLSAMAAAAALSSSGGEPEWLAWLGPAIGPDAFEVGAEVRDAFMGEALPHERAETDAAFRPRGASQPGKYLADLYALARLRLRRAGCRQIAGGDACTVSDRDRFYSYRRDGVTGRMASLIWIEAGT</sequence>
<evidence type="ECO:0000313" key="12">
    <source>
        <dbReference type="Proteomes" id="UP000318141"/>
    </source>
</evidence>
<comment type="catalytic activity">
    <reaction evidence="8">
        <text>adenosine + phosphate = alpha-D-ribose 1-phosphate + adenine</text>
        <dbReference type="Rhea" id="RHEA:27642"/>
        <dbReference type="ChEBI" id="CHEBI:16335"/>
        <dbReference type="ChEBI" id="CHEBI:16708"/>
        <dbReference type="ChEBI" id="CHEBI:43474"/>
        <dbReference type="ChEBI" id="CHEBI:57720"/>
        <dbReference type="EC" id="2.4.2.1"/>
    </reaction>
    <physiologicalReaction direction="left-to-right" evidence="8">
        <dbReference type="Rhea" id="RHEA:27643"/>
    </physiologicalReaction>
</comment>
<dbReference type="EMBL" id="VLJN01000045">
    <property type="protein sequence ID" value="TWG80450.1"/>
    <property type="molecule type" value="Genomic_DNA"/>
</dbReference>
<protein>
    <recommendedName>
        <fullName evidence="10">Purine nucleoside phosphorylase</fullName>
    </recommendedName>
</protein>
<dbReference type="PANTHER" id="PTHR30616">
    <property type="entry name" value="UNCHARACTERIZED PROTEIN YFIH"/>
    <property type="match status" value="1"/>
</dbReference>
<evidence type="ECO:0000256" key="9">
    <source>
        <dbReference type="ARBA" id="ARBA00049893"/>
    </source>
</evidence>
<comment type="catalytic activity">
    <reaction evidence="1">
        <text>inosine + phosphate = alpha-D-ribose 1-phosphate + hypoxanthine</text>
        <dbReference type="Rhea" id="RHEA:27646"/>
        <dbReference type="ChEBI" id="CHEBI:17368"/>
        <dbReference type="ChEBI" id="CHEBI:17596"/>
        <dbReference type="ChEBI" id="CHEBI:43474"/>
        <dbReference type="ChEBI" id="CHEBI:57720"/>
        <dbReference type="EC" id="2.4.2.1"/>
    </reaction>
    <physiologicalReaction direction="left-to-right" evidence="1">
        <dbReference type="Rhea" id="RHEA:27647"/>
    </physiologicalReaction>
</comment>
<evidence type="ECO:0000256" key="10">
    <source>
        <dbReference type="RuleBase" id="RU361274"/>
    </source>
</evidence>
<evidence type="ECO:0000256" key="7">
    <source>
        <dbReference type="ARBA" id="ARBA00047989"/>
    </source>
</evidence>
<dbReference type="GO" id="GO:0005507">
    <property type="term" value="F:copper ion binding"/>
    <property type="evidence" value="ECO:0007669"/>
    <property type="project" value="TreeGrafter"/>
</dbReference>
<accession>A0A562B6D6</accession>
<dbReference type="CDD" id="cd16833">
    <property type="entry name" value="YfiH"/>
    <property type="match status" value="1"/>
</dbReference>
<dbReference type="InterPro" id="IPR003730">
    <property type="entry name" value="Cu_polyphenol_OxRdtase"/>
</dbReference>
<organism evidence="11 12">
    <name type="scientific">Cupriavidus gilardii J11</name>
    <dbReference type="NCBI Taxonomy" id="936133"/>
    <lineage>
        <taxon>Bacteria</taxon>
        <taxon>Pseudomonadati</taxon>
        <taxon>Pseudomonadota</taxon>
        <taxon>Betaproteobacteria</taxon>
        <taxon>Burkholderiales</taxon>
        <taxon>Burkholderiaceae</taxon>
        <taxon>Cupriavidus</taxon>
    </lineage>
</organism>
<dbReference type="InterPro" id="IPR011324">
    <property type="entry name" value="Cytotoxic_necrot_fac-like_cat"/>
</dbReference>
<comment type="catalytic activity">
    <reaction evidence="7">
        <text>adenosine + H2O + H(+) = inosine + NH4(+)</text>
        <dbReference type="Rhea" id="RHEA:24408"/>
        <dbReference type="ChEBI" id="CHEBI:15377"/>
        <dbReference type="ChEBI" id="CHEBI:15378"/>
        <dbReference type="ChEBI" id="CHEBI:16335"/>
        <dbReference type="ChEBI" id="CHEBI:17596"/>
        <dbReference type="ChEBI" id="CHEBI:28938"/>
        <dbReference type="EC" id="3.5.4.4"/>
    </reaction>
    <physiologicalReaction direction="left-to-right" evidence="7">
        <dbReference type="Rhea" id="RHEA:24409"/>
    </physiologicalReaction>
</comment>
<dbReference type="AlphaFoldDB" id="A0A562B6D6"/>
<keyword evidence="4" id="KW-0479">Metal-binding</keyword>
<evidence type="ECO:0000256" key="6">
    <source>
        <dbReference type="ARBA" id="ARBA00022833"/>
    </source>
</evidence>
<keyword evidence="6" id="KW-0862">Zinc</keyword>
<dbReference type="GO" id="GO:0017061">
    <property type="term" value="F:S-methyl-5-thioadenosine phosphorylase activity"/>
    <property type="evidence" value="ECO:0007669"/>
    <property type="project" value="UniProtKB-EC"/>
</dbReference>
<dbReference type="NCBIfam" id="TIGR00726">
    <property type="entry name" value="peptidoglycan editing factor PgeF"/>
    <property type="match status" value="1"/>
</dbReference>
<dbReference type="Pfam" id="PF02578">
    <property type="entry name" value="Cu-oxidase_4"/>
    <property type="match status" value="1"/>
</dbReference>
<comment type="catalytic activity">
    <reaction evidence="9">
        <text>S-methyl-5'-thioadenosine + phosphate = 5-(methylsulfanyl)-alpha-D-ribose 1-phosphate + adenine</text>
        <dbReference type="Rhea" id="RHEA:11852"/>
        <dbReference type="ChEBI" id="CHEBI:16708"/>
        <dbReference type="ChEBI" id="CHEBI:17509"/>
        <dbReference type="ChEBI" id="CHEBI:43474"/>
        <dbReference type="ChEBI" id="CHEBI:58533"/>
        <dbReference type="EC" id="2.4.2.28"/>
    </reaction>
    <physiologicalReaction direction="left-to-right" evidence="9">
        <dbReference type="Rhea" id="RHEA:11853"/>
    </physiologicalReaction>
</comment>
<name>A0A562B6D6_9BURK</name>
<evidence type="ECO:0000256" key="2">
    <source>
        <dbReference type="ARBA" id="ARBA00007353"/>
    </source>
</evidence>
<keyword evidence="5" id="KW-0378">Hydrolase</keyword>
<dbReference type="PANTHER" id="PTHR30616:SF2">
    <property type="entry name" value="PURINE NUCLEOSIDE PHOSPHORYLASE LACC1"/>
    <property type="match status" value="1"/>
</dbReference>
<keyword evidence="12" id="KW-1185">Reference proteome</keyword>
<evidence type="ECO:0000313" key="11">
    <source>
        <dbReference type="EMBL" id="TWG80450.1"/>
    </source>
</evidence>
<evidence type="ECO:0000256" key="1">
    <source>
        <dbReference type="ARBA" id="ARBA00000553"/>
    </source>
</evidence>